<organism evidence="3 4">
    <name type="scientific">Penicillium cosmopolitanum</name>
    <dbReference type="NCBI Taxonomy" id="1131564"/>
    <lineage>
        <taxon>Eukaryota</taxon>
        <taxon>Fungi</taxon>
        <taxon>Dikarya</taxon>
        <taxon>Ascomycota</taxon>
        <taxon>Pezizomycotina</taxon>
        <taxon>Eurotiomycetes</taxon>
        <taxon>Eurotiomycetidae</taxon>
        <taxon>Eurotiales</taxon>
        <taxon>Aspergillaceae</taxon>
        <taxon>Penicillium</taxon>
    </lineage>
</organism>
<feature type="compositionally biased region" description="Polar residues" evidence="1">
    <location>
        <begin position="151"/>
        <end position="164"/>
    </location>
</feature>
<protein>
    <recommendedName>
        <fullName evidence="2">Clr5 domain-containing protein</fullName>
    </recommendedName>
</protein>
<feature type="region of interest" description="Disordered" evidence="1">
    <location>
        <begin position="1"/>
        <end position="40"/>
    </location>
</feature>
<dbReference type="PANTHER" id="PTHR38788:SF3">
    <property type="entry name" value="CLR5 DOMAIN-CONTAINING PROTEIN"/>
    <property type="match status" value="1"/>
</dbReference>
<reference evidence="3" key="1">
    <citation type="submission" date="2022-12" db="EMBL/GenBank/DDBJ databases">
        <authorList>
            <person name="Petersen C."/>
        </authorList>
    </citation>
    <scope>NUCLEOTIDE SEQUENCE</scope>
    <source>
        <strain evidence="3">IBT 29677</strain>
    </source>
</reference>
<accession>A0A9W9W687</accession>
<evidence type="ECO:0000259" key="2">
    <source>
        <dbReference type="Pfam" id="PF14420"/>
    </source>
</evidence>
<feature type="compositionally biased region" description="Basic residues" evidence="1">
    <location>
        <begin position="253"/>
        <end position="262"/>
    </location>
</feature>
<dbReference type="PANTHER" id="PTHR38788">
    <property type="entry name" value="CLR5 DOMAIN-CONTAINING PROTEIN"/>
    <property type="match status" value="1"/>
</dbReference>
<feature type="compositionally biased region" description="Low complexity" evidence="1">
    <location>
        <begin position="291"/>
        <end position="306"/>
    </location>
</feature>
<comment type="caution">
    <text evidence="3">The sequence shown here is derived from an EMBL/GenBank/DDBJ whole genome shotgun (WGS) entry which is preliminary data.</text>
</comment>
<dbReference type="EMBL" id="JAPZBU010000005">
    <property type="protein sequence ID" value="KAJ5404259.1"/>
    <property type="molecule type" value="Genomic_DNA"/>
</dbReference>
<evidence type="ECO:0000256" key="1">
    <source>
        <dbReference type="SAM" id="MobiDB-lite"/>
    </source>
</evidence>
<proteinExistence type="predicted"/>
<reference evidence="3" key="2">
    <citation type="journal article" date="2023" name="IMA Fungus">
        <title>Comparative genomic study of the Penicillium genus elucidates a diverse pangenome and 15 lateral gene transfer events.</title>
        <authorList>
            <person name="Petersen C."/>
            <person name="Sorensen T."/>
            <person name="Nielsen M.R."/>
            <person name="Sondergaard T.E."/>
            <person name="Sorensen J.L."/>
            <person name="Fitzpatrick D.A."/>
            <person name="Frisvad J.C."/>
            <person name="Nielsen K.L."/>
        </authorList>
    </citation>
    <scope>NUCLEOTIDE SEQUENCE</scope>
    <source>
        <strain evidence="3">IBT 29677</strain>
    </source>
</reference>
<gene>
    <name evidence="3" type="ORF">N7509_004130</name>
</gene>
<feature type="region of interest" description="Disordered" evidence="1">
    <location>
        <begin position="354"/>
        <end position="375"/>
    </location>
</feature>
<dbReference type="RefSeq" id="XP_056491501.1">
    <property type="nucleotide sequence ID" value="XM_056628767.1"/>
</dbReference>
<feature type="compositionally biased region" description="Polar residues" evidence="1">
    <location>
        <begin position="182"/>
        <end position="194"/>
    </location>
</feature>
<feature type="compositionally biased region" description="Basic and acidic residues" evidence="1">
    <location>
        <begin position="137"/>
        <end position="150"/>
    </location>
</feature>
<dbReference type="InterPro" id="IPR025676">
    <property type="entry name" value="Clr5_dom"/>
</dbReference>
<dbReference type="Pfam" id="PF14420">
    <property type="entry name" value="Clr5"/>
    <property type="match status" value="1"/>
</dbReference>
<evidence type="ECO:0000313" key="4">
    <source>
        <dbReference type="Proteomes" id="UP001147747"/>
    </source>
</evidence>
<feature type="compositionally biased region" description="Low complexity" evidence="1">
    <location>
        <begin position="23"/>
        <end position="34"/>
    </location>
</feature>
<name>A0A9W9W687_9EURO</name>
<feature type="compositionally biased region" description="Basic and acidic residues" evidence="1">
    <location>
        <begin position="355"/>
        <end position="375"/>
    </location>
</feature>
<feature type="region of interest" description="Disordered" evidence="1">
    <location>
        <begin position="137"/>
        <end position="309"/>
    </location>
</feature>
<feature type="domain" description="Clr5" evidence="2">
    <location>
        <begin position="41"/>
        <end position="93"/>
    </location>
</feature>
<dbReference type="OrthoDB" id="539213at2759"/>
<dbReference type="GeneID" id="81367747"/>
<sequence length="375" mass="42813">MDPFPPLSSMTLSPQSPTPGPNPSNSTQNPTTSSIFRPRRSEDWHEYREIIEQLYRNDQLKLRDVKRIMERDYKFQASEKQYKDRLAAWHVRKNIKAKEVHLMIRKQQKRAARGKQTAFRVNGQEVDSKRIARFQRRYGDSWSEEKDKDIQQMSPEPTTPSDMTCYTPEPADEAATPISPPEIQSPSREPSSYPLSYDPNHIDSIPDLIIDDDSPFPISMHHNPTRRTYHHQSESLVHTPHSHAQHPQSPHAQHPHAHHPHPHSLPPPHLPHPHHTVMSATAGSMPPLQPVAPAIPLQPAAAPGPASSHRDFMNAGGIVAPPANMVHTNEWDRLDNFQTRLELLNTRLNDSMSRWNRDQDPNEVPHHPHHEGLGL</sequence>
<keyword evidence="4" id="KW-1185">Reference proteome</keyword>
<dbReference type="Proteomes" id="UP001147747">
    <property type="component" value="Unassembled WGS sequence"/>
</dbReference>
<dbReference type="AlphaFoldDB" id="A0A9W9W687"/>
<evidence type="ECO:0000313" key="3">
    <source>
        <dbReference type="EMBL" id="KAJ5404259.1"/>
    </source>
</evidence>